<evidence type="ECO:0000313" key="2">
    <source>
        <dbReference type="EMBL" id="TWF97229.1"/>
    </source>
</evidence>
<dbReference type="AlphaFoldDB" id="A0A561UCZ6"/>
<name>A0A561UCZ6_9ACTN</name>
<dbReference type="EMBL" id="VIWT01000001">
    <property type="protein sequence ID" value="TWF97229.1"/>
    <property type="molecule type" value="Genomic_DNA"/>
</dbReference>
<proteinExistence type="predicted"/>
<keyword evidence="3" id="KW-1185">Reference proteome</keyword>
<feature type="compositionally biased region" description="Basic and acidic residues" evidence="1">
    <location>
        <begin position="83"/>
        <end position="102"/>
    </location>
</feature>
<comment type="caution">
    <text evidence="2">The sequence shown here is derived from an EMBL/GenBank/DDBJ whole genome shotgun (WGS) entry which is preliminary data.</text>
</comment>
<evidence type="ECO:0000256" key="1">
    <source>
        <dbReference type="SAM" id="MobiDB-lite"/>
    </source>
</evidence>
<gene>
    <name evidence="2" type="ORF">FHX73_111009</name>
</gene>
<dbReference type="Proteomes" id="UP000317940">
    <property type="component" value="Unassembled WGS sequence"/>
</dbReference>
<sequence>MAERFTALADLKTAFAKFGDMSHLIDEMRGKVDEVNAFNKDAAGSDDIGKQYHQTVDQPTSDLTDLLTQVRKAVDKVGQNGQDAKDLFDKNDSDLKDSTNGF</sequence>
<organism evidence="2 3">
    <name type="scientific">Kitasatospora viridis</name>
    <dbReference type="NCBI Taxonomy" id="281105"/>
    <lineage>
        <taxon>Bacteria</taxon>
        <taxon>Bacillati</taxon>
        <taxon>Actinomycetota</taxon>
        <taxon>Actinomycetes</taxon>
        <taxon>Kitasatosporales</taxon>
        <taxon>Streptomycetaceae</taxon>
        <taxon>Kitasatospora</taxon>
    </lineage>
</organism>
<dbReference type="RefSeq" id="WP_145903586.1">
    <property type="nucleotide sequence ID" value="NZ_BAAAMZ010000037.1"/>
</dbReference>
<evidence type="ECO:0000313" key="3">
    <source>
        <dbReference type="Proteomes" id="UP000317940"/>
    </source>
</evidence>
<reference evidence="2 3" key="1">
    <citation type="submission" date="2019-06" db="EMBL/GenBank/DDBJ databases">
        <title>Sequencing the genomes of 1000 actinobacteria strains.</title>
        <authorList>
            <person name="Klenk H.-P."/>
        </authorList>
    </citation>
    <scope>NUCLEOTIDE SEQUENCE [LARGE SCALE GENOMIC DNA]</scope>
    <source>
        <strain evidence="2 3">DSM 44826</strain>
    </source>
</reference>
<dbReference type="OrthoDB" id="3871790at2"/>
<feature type="region of interest" description="Disordered" evidence="1">
    <location>
        <begin position="77"/>
        <end position="102"/>
    </location>
</feature>
<accession>A0A561UCZ6</accession>
<protein>
    <submittedName>
        <fullName evidence="2">Uncharacterized protein</fullName>
    </submittedName>
</protein>